<accession>A0A852YCG2</accession>
<keyword evidence="3" id="KW-1185">Reference proteome</keyword>
<sequence>MSVELFAVTAVVDRIAACPLLAPEIKSGDKVPITDGHIDFYSSARKSNMSHVGRVPVQVKGRATATKVKASRDSQSFPIEREVLQFFRNHGGGIYFYVPMRKGGAQREVFYVILLPFKIGRLVDGKPDTQRSFSVKMRRLPEEVPQIEAIVRLTWNGRVQTSNPGDNDVLLDQAESLTVHSLDGFDENRPTRLALADTDYVVVAHLPGGLEVAMDIDLEVLPREYLERDLAVSIKCGEVEFTNARGRRLQADTTLIRLSSGLKIRLRADAGAISAHLDLTREGSFRAQAKNFDFMLAAASGSPLQIGDGPNEPQAGDPGLQTELRSIRQEISCLTDLFDELGIDDGLSSELQLDDDLRRMLLAMHEGLVQDQPVRGNSDGTGRYDFSVGDYKIMAIVMPAEEPGFRRIIDPFDPTKRDRFQIYRIDDDGSPELIDWATVYESVTAEEMAMILNLRLNNLVDSYANLEDRQAALTRANYTVLRLLTAADIASSGVQRANLLNGALSLCQWLMTEDPDSLVHRVNSWQILHRRGELGDDVRREIRATRRGLPCDDAQARELEACMLILLGDEAELEVVIEELTEVQVKNLRSWPVWALRNSEPKPVLAIEN</sequence>
<evidence type="ECO:0008006" key="4">
    <source>
        <dbReference type="Google" id="ProtNLM"/>
    </source>
</evidence>
<name>A0A852YCG2_9MICO</name>
<organism evidence="2 3">
    <name type="scientific">Schumannella luteola</name>
    <dbReference type="NCBI Taxonomy" id="472059"/>
    <lineage>
        <taxon>Bacteria</taxon>
        <taxon>Bacillati</taxon>
        <taxon>Actinomycetota</taxon>
        <taxon>Actinomycetes</taxon>
        <taxon>Micrococcales</taxon>
        <taxon>Microbacteriaceae</taxon>
        <taxon>Schumannella</taxon>
    </lineage>
</organism>
<feature type="coiled-coil region" evidence="1">
    <location>
        <begin position="449"/>
        <end position="476"/>
    </location>
</feature>
<evidence type="ECO:0000313" key="2">
    <source>
        <dbReference type="EMBL" id="NYH00214.1"/>
    </source>
</evidence>
<evidence type="ECO:0000313" key="3">
    <source>
        <dbReference type="Proteomes" id="UP000553888"/>
    </source>
</evidence>
<keyword evidence="1" id="KW-0175">Coiled coil</keyword>
<evidence type="ECO:0000256" key="1">
    <source>
        <dbReference type="SAM" id="Coils"/>
    </source>
</evidence>
<dbReference type="RefSeq" id="WP_179568893.1">
    <property type="nucleotide sequence ID" value="NZ_JACBZY010000001.1"/>
</dbReference>
<dbReference type="AlphaFoldDB" id="A0A852YCG2"/>
<dbReference type="Proteomes" id="UP000553888">
    <property type="component" value="Unassembled WGS sequence"/>
</dbReference>
<reference evidence="2 3" key="1">
    <citation type="submission" date="2020-07" db="EMBL/GenBank/DDBJ databases">
        <title>Sequencing the genomes of 1000 actinobacteria strains.</title>
        <authorList>
            <person name="Klenk H.-P."/>
        </authorList>
    </citation>
    <scope>NUCLEOTIDE SEQUENCE [LARGE SCALE GENOMIC DNA]</scope>
    <source>
        <strain evidence="2 3">DSM 23141</strain>
    </source>
</reference>
<gene>
    <name evidence="2" type="ORF">BJ979_002839</name>
</gene>
<protein>
    <recommendedName>
        <fullName evidence="4">DUF4365 domain-containing protein</fullName>
    </recommendedName>
</protein>
<proteinExistence type="predicted"/>
<comment type="caution">
    <text evidence="2">The sequence shown here is derived from an EMBL/GenBank/DDBJ whole genome shotgun (WGS) entry which is preliminary data.</text>
</comment>
<dbReference type="EMBL" id="JACBZY010000001">
    <property type="protein sequence ID" value="NYH00214.1"/>
    <property type="molecule type" value="Genomic_DNA"/>
</dbReference>